<keyword evidence="4 7" id="KW-1133">Transmembrane helix</keyword>
<proteinExistence type="inferred from homology"/>
<evidence type="ECO:0000256" key="4">
    <source>
        <dbReference type="ARBA" id="ARBA00022989"/>
    </source>
</evidence>
<feature type="coiled-coil region" evidence="8">
    <location>
        <begin position="58"/>
        <end position="85"/>
    </location>
</feature>
<protein>
    <recommendedName>
        <fullName evidence="7">Cell division protein FtsL</fullName>
    </recommendedName>
</protein>
<evidence type="ECO:0000256" key="1">
    <source>
        <dbReference type="ARBA" id="ARBA00022475"/>
    </source>
</evidence>
<dbReference type="InterPro" id="IPR007060">
    <property type="entry name" value="FtsL/DivIC"/>
</dbReference>
<dbReference type="RefSeq" id="WP_007391166.1">
    <property type="nucleotide sequence ID" value="NZ_AFIJ01000029.1"/>
</dbReference>
<keyword evidence="8" id="KW-0175">Coiled coil</keyword>
<comment type="caution">
    <text evidence="9">The sequence shown here is derived from an EMBL/GenBank/DDBJ whole genome shotgun (WGS) entry which is preliminary data.</text>
</comment>
<dbReference type="GO" id="GO:0051301">
    <property type="term" value="P:cell division"/>
    <property type="evidence" value="ECO:0007669"/>
    <property type="project" value="UniProtKB-KW"/>
</dbReference>
<reference evidence="9 10" key="1">
    <citation type="submission" date="2011-04" db="EMBL/GenBank/DDBJ databases">
        <authorList>
            <person name="Harkins D.M."/>
            <person name="Madupu R."/>
            <person name="Durkin A.S."/>
            <person name="Torralba M."/>
            <person name="Methe B."/>
            <person name="Sutton G.G."/>
            <person name="Nelson K.E."/>
        </authorList>
    </citation>
    <scope>NUCLEOTIDE SEQUENCE [LARGE SCALE GENOMIC DNA]</scope>
    <source>
        <strain evidence="9 10">UPII 199-6</strain>
    </source>
</reference>
<evidence type="ECO:0000256" key="8">
    <source>
        <dbReference type="SAM" id="Coils"/>
    </source>
</evidence>
<evidence type="ECO:0000313" key="9">
    <source>
        <dbReference type="EMBL" id="EGL40303.1"/>
    </source>
</evidence>
<keyword evidence="10" id="KW-1185">Reference proteome</keyword>
<dbReference type="HAMAP" id="MF_00910">
    <property type="entry name" value="FtsL"/>
    <property type="match status" value="1"/>
</dbReference>
<evidence type="ECO:0000256" key="7">
    <source>
        <dbReference type="HAMAP-Rule" id="MF_00910"/>
    </source>
</evidence>
<organism evidence="9 10">
    <name type="scientific">Megasphaera lornae</name>
    <dbReference type="NCBI Taxonomy" id="1000568"/>
    <lineage>
        <taxon>Bacteria</taxon>
        <taxon>Bacillati</taxon>
        <taxon>Bacillota</taxon>
        <taxon>Negativicutes</taxon>
        <taxon>Veillonellales</taxon>
        <taxon>Veillonellaceae</taxon>
        <taxon>Megasphaera</taxon>
    </lineage>
</organism>
<feature type="transmembrane region" description="Helical" evidence="7">
    <location>
        <begin position="36"/>
        <end position="57"/>
    </location>
</feature>
<keyword evidence="6 7" id="KW-0131">Cell cycle</keyword>
<comment type="similarity">
    <text evidence="7">Belongs to the FtsL family.</text>
</comment>
<evidence type="ECO:0000313" key="10">
    <source>
        <dbReference type="Proteomes" id="UP000004018"/>
    </source>
</evidence>
<evidence type="ECO:0000256" key="3">
    <source>
        <dbReference type="ARBA" id="ARBA00022692"/>
    </source>
</evidence>
<keyword evidence="1 7" id="KW-1003">Cell membrane</keyword>
<dbReference type="EMBL" id="AFIJ01000029">
    <property type="protein sequence ID" value="EGL40303.1"/>
    <property type="molecule type" value="Genomic_DNA"/>
</dbReference>
<sequence>MLARNPEYTGYHVGKPSFTVTELRAAESCFTGKGKLIVKLIGLVTLFLLAYVGLSAIKTAQSYELANAKLQAKQLQQENDNLRIDIARLDAPERIYTMATAQLGMVAPSRVLYGTPDTAVGRTTDNQ</sequence>
<evidence type="ECO:0000256" key="5">
    <source>
        <dbReference type="ARBA" id="ARBA00023136"/>
    </source>
</evidence>
<comment type="subcellular location">
    <subcellularLocation>
        <location evidence="7">Cell membrane</location>
        <topology evidence="7">Single-pass type II membrane protein</topology>
    </subcellularLocation>
    <text evidence="7">Localizes to the division septum where it forms a ring structure.</text>
</comment>
<evidence type="ECO:0000256" key="2">
    <source>
        <dbReference type="ARBA" id="ARBA00022618"/>
    </source>
</evidence>
<keyword evidence="2 7" id="KW-0132">Cell division</keyword>
<name>A0ABN0D041_9FIRM</name>
<dbReference type="InterPro" id="IPR011922">
    <property type="entry name" value="Cell_div_FtsL"/>
</dbReference>
<gene>
    <name evidence="7" type="primary">ftsL</name>
    <name evidence="9" type="ORF">HMPREF1039_0722</name>
</gene>
<keyword evidence="3 7" id="KW-0812">Transmembrane</keyword>
<accession>A0ABN0D041</accession>
<evidence type="ECO:0000256" key="6">
    <source>
        <dbReference type="ARBA" id="ARBA00023306"/>
    </source>
</evidence>
<keyword evidence="5 7" id="KW-0472">Membrane</keyword>
<dbReference type="Proteomes" id="UP000004018">
    <property type="component" value="Unassembled WGS sequence"/>
</dbReference>
<dbReference type="Pfam" id="PF04977">
    <property type="entry name" value="DivIC"/>
    <property type="match status" value="1"/>
</dbReference>
<comment type="function">
    <text evidence="7">Essential cell division protein.</text>
</comment>